<organism evidence="3 4">
    <name type="scientific">Sulfobacillus thermosulfidooxidans</name>
    <dbReference type="NCBI Taxonomy" id="28034"/>
    <lineage>
        <taxon>Bacteria</taxon>
        <taxon>Bacillati</taxon>
        <taxon>Bacillota</taxon>
        <taxon>Clostridia</taxon>
        <taxon>Eubacteriales</taxon>
        <taxon>Clostridiales Family XVII. Incertae Sedis</taxon>
        <taxon>Sulfobacillus</taxon>
    </lineage>
</organism>
<dbReference type="InterPro" id="IPR008040">
    <property type="entry name" value="Hydant_A_N"/>
</dbReference>
<gene>
    <name evidence="3" type="ORF">C7B47_12175</name>
</gene>
<dbReference type="Pfam" id="PF01968">
    <property type="entry name" value="Hydantoinase_A"/>
    <property type="match status" value="1"/>
</dbReference>
<proteinExistence type="predicted"/>
<dbReference type="GO" id="GO:0016787">
    <property type="term" value="F:hydrolase activity"/>
    <property type="evidence" value="ECO:0007669"/>
    <property type="project" value="InterPro"/>
</dbReference>
<accession>A0A2T2WTB6</accession>
<evidence type="ECO:0000259" key="1">
    <source>
        <dbReference type="Pfam" id="PF01968"/>
    </source>
</evidence>
<dbReference type="SUPFAM" id="SSF53067">
    <property type="entry name" value="Actin-like ATPase domain"/>
    <property type="match status" value="1"/>
</dbReference>
<dbReference type="InterPro" id="IPR002821">
    <property type="entry name" value="Hydantoinase_A"/>
</dbReference>
<evidence type="ECO:0000259" key="2">
    <source>
        <dbReference type="Pfam" id="PF05378"/>
    </source>
</evidence>
<dbReference type="AlphaFoldDB" id="A0A2T2WTB6"/>
<dbReference type="InterPro" id="IPR043129">
    <property type="entry name" value="ATPase_NBD"/>
</dbReference>
<feature type="domain" description="Hydantoinase A/oxoprolinase" evidence="1">
    <location>
        <begin position="193"/>
        <end position="364"/>
    </location>
</feature>
<feature type="domain" description="Hydantoinase/oxoprolinase N-terminal" evidence="2">
    <location>
        <begin position="4"/>
        <end position="171"/>
    </location>
</feature>
<dbReference type="PANTHER" id="PTHR11365">
    <property type="entry name" value="5-OXOPROLINASE RELATED"/>
    <property type="match status" value="1"/>
</dbReference>
<protein>
    <submittedName>
        <fullName evidence="3">Hydantoinase subunit beta</fullName>
    </submittedName>
</protein>
<name>A0A2T2WTB6_SULTH</name>
<reference evidence="3 4" key="1">
    <citation type="journal article" date="2014" name="BMC Genomics">
        <title>Comparison of environmental and isolate Sulfobacillus genomes reveals diverse carbon, sulfur, nitrogen, and hydrogen metabolisms.</title>
        <authorList>
            <person name="Justice N.B."/>
            <person name="Norman A."/>
            <person name="Brown C.T."/>
            <person name="Singh A."/>
            <person name="Thomas B.C."/>
            <person name="Banfield J.F."/>
        </authorList>
    </citation>
    <scope>NUCLEOTIDE SEQUENCE [LARGE SCALE GENOMIC DNA]</scope>
    <source>
        <strain evidence="3">AMDSBA5</strain>
    </source>
</reference>
<sequence>MKFRLGIDVGGTNTDAVILDENDKIIAKAKRPVTDDVVSSIKCAVEDILNQSKIQPTLITHAMLGTTQVTNAIIERRRLNKVGLIRIGAPATQAIPPLTGWPEDLKDVVQSATTLVKGGHEFDGRLISTLDKDGIRKFLDQYAYKISAVAVTSVFSPVNADHEQWVYELIARDYPHLSTSLSHEIGSIGLLERENATVLNAAVTEVARHAASAFAQALATLGISAELFLAQNDGTLMAMDYALRFPILTVACGPTNSMRGAAYLSHVNDAVIIDVGGTSSDIGVIQGGFPRQSAMAVEVGGVRTNFRMPDLIALGLGGGSRIRQLPDGAVRVGPDSVGYRIIEEGLVFGGDIPTLTDVAVFEGKAHVGTQFPNISPALSHKAYEIAIHMIEEGIDRIKTNSAPIPLIAVGGGSALLPDRLEGVSEVIRPANYDVANAIGAAIAQVSGRVDRIYSMAGRKREDVLAEAEAQARAEAVRAGADPGSLELVEVEEIPLAYLPSNASRVRVVVAGRLGGQKSNELDA</sequence>
<dbReference type="EMBL" id="PXYX01000029">
    <property type="protein sequence ID" value="PSR25489.1"/>
    <property type="molecule type" value="Genomic_DNA"/>
</dbReference>
<dbReference type="Pfam" id="PF05378">
    <property type="entry name" value="Hydant_A_N"/>
    <property type="match status" value="1"/>
</dbReference>
<dbReference type="Proteomes" id="UP000242705">
    <property type="component" value="Unassembled WGS sequence"/>
</dbReference>
<evidence type="ECO:0000313" key="4">
    <source>
        <dbReference type="Proteomes" id="UP000242705"/>
    </source>
</evidence>
<comment type="caution">
    <text evidence="3">The sequence shown here is derived from an EMBL/GenBank/DDBJ whole genome shotgun (WGS) entry which is preliminary data.</text>
</comment>
<dbReference type="PANTHER" id="PTHR11365:SF10">
    <property type="entry name" value="HYDANTOINASE_OXOPROLINASE"/>
    <property type="match status" value="1"/>
</dbReference>
<dbReference type="InterPro" id="IPR045079">
    <property type="entry name" value="Oxoprolinase-like"/>
</dbReference>
<evidence type="ECO:0000313" key="3">
    <source>
        <dbReference type="EMBL" id="PSR25489.1"/>
    </source>
</evidence>
<dbReference type="Gene3D" id="3.30.420.40">
    <property type="match status" value="1"/>
</dbReference>